<feature type="compositionally biased region" description="Acidic residues" evidence="1">
    <location>
        <begin position="319"/>
        <end position="330"/>
    </location>
</feature>
<comment type="caution">
    <text evidence="3">The sequence shown here is derived from an EMBL/GenBank/DDBJ whole genome shotgun (WGS) entry which is preliminary data.</text>
</comment>
<keyword evidence="4" id="KW-1185">Reference proteome</keyword>
<gene>
    <name evidence="3" type="ORF">B0T10DRAFT_590929</name>
</gene>
<feature type="compositionally biased region" description="Basic and acidic residues" evidence="1">
    <location>
        <begin position="68"/>
        <end position="100"/>
    </location>
</feature>
<feature type="compositionally biased region" description="Basic and acidic residues" evidence="1">
    <location>
        <begin position="1"/>
        <end position="19"/>
    </location>
</feature>
<dbReference type="Proteomes" id="UP000777438">
    <property type="component" value="Unassembled WGS sequence"/>
</dbReference>
<name>A0A9P8VRM4_9HYPO</name>
<evidence type="ECO:0000313" key="3">
    <source>
        <dbReference type="EMBL" id="KAH6871546.1"/>
    </source>
</evidence>
<feature type="compositionally biased region" description="Acidic residues" evidence="1">
    <location>
        <begin position="58"/>
        <end position="67"/>
    </location>
</feature>
<feature type="compositionally biased region" description="Low complexity" evidence="1">
    <location>
        <begin position="331"/>
        <end position="371"/>
    </location>
</feature>
<organism evidence="3 4">
    <name type="scientific">Thelonectria olida</name>
    <dbReference type="NCBI Taxonomy" id="1576542"/>
    <lineage>
        <taxon>Eukaryota</taxon>
        <taxon>Fungi</taxon>
        <taxon>Dikarya</taxon>
        <taxon>Ascomycota</taxon>
        <taxon>Pezizomycotina</taxon>
        <taxon>Sordariomycetes</taxon>
        <taxon>Hypocreomycetidae</taxon>
        <taxon>Hypocreales</taxon>
        <taxon>Nectriaceae</taxon>
        <taxon>Thelonectria</taxon>
    </lineage>
</organism>
<dbReference type="AlphaFoldDB" id="A0A9P8VRM4"/>
<dbReference type="OrthoDB" id="2562973at2759"/>
<feature type="region of interest" description="Disordered" evidence="1">
    <location>
        <begin position="1062"/>
        <end position="1089"/>
    </location>
</feature>
<evidence type="ECO:0000313" key="4">
    <source>
        <dbReference type="Proteomes" id="UP000777438"/>
    </source>
</evidence>
<feature type="domain" description="MACPF-like" evidence="2">
    <location>
        <begin position="461"/>
        <end position="672"/>
    </location>
</feature>
<feature type="region of interest" description="Disordered" evidence="1">
    <location>
        <begin position="609"/>
        <end position="638"/>
    </location>
</feature>
<feature type="compositionally biased region" description="Low complexity" evidence="1">
    <location>
        <begin position="407"/>
        <end position="425"/>
    </location>
</feature>
<feature type="compositionally biased region" description="Basic residues" evidence="1">
    <location>
        <begin position="208"/>
        <end position="217"/>
    </location>
</feature>
<proteinExistence type="predicted"/>
<evidence type="ECO:0000256" key="1">
    <source>
        <dbReference type="SAM" id="MobiDB-lite"/>
    </source>
</evidence>
<protein>
    <recommendedName>
        <fullName evidence="2">MACPF-like domain-containing protein</fullName>
    </recommendedName>
</protein>
<dbReference type="Pfam" id="PF22693">
    <property type="entry name" value="MACPF_1"/>
    <property type="match status" value="1"/>
</dbReference>
<feature type="compositionally biased region" description="Basic and acidic residues" evidence="1">
    <location>
        <begin position="142"/>
        <end position="199"/>
    </location>
</feature>
<accession>A0A9P8VRM4</accession>
<dbReference type="InterPro" id="IPR054586">
    <property type="entry name" value="MACPF_1_fungal"/>
</dbReference>
<dbReference type="EMBL" id="JAGPYM010000053">
    <property type="protein sequence ID" value="KAH6871546.1"/>
    <property type="molecule type" value="Genomic_DNA"/>
</dbReference>
<feature type="compositionally biased region" description="Basic and acidic residues" evidence="1">
    <location>
        <begin position="1062"/>
        <end position="1087"/>
    </location>
</feature>
<feature type="compositionally biased region" description="Low complexity" evidence="1">
    <location>
        <begin position="37"/>
        <end position="53"/>
    </location>
</feature>
<evidence type="ECO:0000259" key="2">
    <source>
        <dbReference type="Pfam" id="PF22693"/>
    </source>
</evidence>
<sequence>MSSKEEEGPLHLAESDAPRARSSAKVFAASGTASRFASGHSKVSSSSALSNAKSKAEDQEEELEAEEQERKAEAEEQKKKAETEEQAKKTEAENEEKKPGVETTEPEVPSLHSGSQQLHGSAPRPESHKDAATEGLDSGNENDDKNTDAKDDGNKGGDVDNKDVDATDNDKKDDDADAKTKADTDPSDNVENKDAKTGDNDPDGGNPKPKKLRYKKKLGVDDFLNAPPKKARRWREKQRNWEADPDDYTVQKGLSWYDKQASQLGEDEWEEVLENCGAMYGWCIDRTSKRIVRAPKPAFQLKTIPPPANAPATASAASTDDESDGDDSGSDTESSNKAAGQSSTAPSSPTSPTTPTTSSSSNATPSTTNSSGSVSVDALGSSITVSVSGKDAHVSIVPASAQTSSQSGNGNAGTTSAAASNASGSDTEDSSGDEQQPPQPTKMLPSFSVNDNSNIDVIVSSHEFQTSMATNDFSASSTEASLSGSYGPISASVSYSHDSTSSSSASNTSDQYHKTMIAKYSFPRVDLFLDSSCLEPTLELQQAITKVQTSKNIKDLRQLRRDFGYLFCKQLTLGGRLQTLQLMDQSLKTSEQEQKQSLKTSVGLAISSPQASASASHTQESGSANSSSQTQSDKSEQHAFDAMGGDTLLASNPTAWVHTVGRYRNWRVINRDALILMSDAISDMAGFEHTRSWFSQAVPALSKYIEFTDNPTKKIRLRLMSPNHHLCLSYKMNSQDPDYALPPNYYFGHRPLSTVMPIALDKQDSQVWGSLILPGPRPEFLFSPGSYRAPAIYGYAANKVGQSLYGTTYDAEFMSTVWSITSPFDDALCHGSRVTIQSNSVRTGPSPVNAQSAPAAQNELSISSSIPLVSSLVVFRNQQGVFLPGMSDSKDVHIWRILKKGAPPESKANISEGDEILLSWCFQDQYCGYRDFTEDVFGRRRTSAPPETKSSVLYMKLPWPRFEPVESLPDQQDPLPNSLMMSEVSLPPDNPNFVTQDQIRVIAGDKDQMKDILVEDCIFRLDLVKNHGRGDVDDYLLQGVSQVAIFASTIANEEKAKLERIQQEQRERDEEMRQREEDKEREAHETDFATGVSDAVGGFLSFF</sequence>
<feature type="region of interest" description="Disordered" evidence="1">
    <location>
        <begin position="399"/>
        <end position="449"/>
    </location>
</feature>
<reference evidence="3 4" key="1">
    <citation type="journal article" date="2021" name="Nat. Commun.">
        <title>Genetic determinants of endophytism in the Arabidopsis root mycobiome.</title>
        <authorList>
            <person name="Mesny F."/>
            <person name="Miyauchi S."/>
            <person name="Thiergart T."/>
            <person name="Pickel B."/>
            <person name="Atanasova L."/>
            <person name="Karlsson M."/>
            <person name="Huettel B."/>
            <person name="Barry K.W."/>
            <person name="Haridas S."/>
            <person name="Chen C."/>
            <person name="Bauer D."/>
            <person name="Andreopoulos W."/>
            <person name="Pangilinan J."/>
            <person name="LaButti K."/>
            <person name="Riley R."/>
            <person name="Lipzen A."/>
            <person name="Clum A."/>
            <person name="Drula E."/>
            <person name="Henrissat B."/>
            <person name="Kohler A."/>
            <person name="Grigoriev I.V."/>
            <person name="Martin F.M."/>
            <person name="Hacquard S."/>
        </authorList>
    </citation>
    <scope>NUCLEOTIDE SEQUENCE [LARGE SCALE GENOMIC DNA]</scope>
    <source>
        <strain evidence="3 4">MPI-CAGE-CH-0241</strain>
    </source>
</reference>
<feature type="region of interest" description="Disordered" evidence="1">
    <location>
        <begin position="298"/>
        <end position="374"/>
    </location>
</feature>
<feature type="compositionally biased region" description="Low complexity" evidence="1">
    <location>
        <begin position="609"/>
        <end position="632"/>
    </location>
</feature>
<feature type="region of interest" description="Disordered" evidence="1">
    <location>
        <begin position="1"/>
        <end position="241"/>
    </location>
</feature>